<dbReference type="EMBL" id="JAKOAV010000022">
    <property type="protein sequence ID" value="MDF9409004.1"/>
    <property type="molecule type" value="Genomic_DNA"/>
</dbReference>
<dbReference type="Proteomes" id="UP001154312">
    <property type="component" value="Unassembled WGS sequence"/>
</dbReference>
<comment type="caution">
    <text evidence="1">The sequence shown here is derived from an EMBL/GenBank/DDBJ whole genome shotgun (WGS) entry which is preliminary data.</text>
</comment>
<protein>
    <submittedName>
        <fullName evidence="1">Uncharacterized protein</fullName>
    </submittedName>
</protein>
<evidence type="ECO:0000313" key="1">
    <source>
        <dbReference type="EMBL" id="MDF9409004.1"/>
    </source>
</evidence>
<organism evidence="1 2">
    <name type="scientific">Pelotomaculum isophthalicicum JI</name>
    <dbReference type="NCBI Taxonomy" id="947010"/>
    <lineage>
        <taxon>Bacteria</taxon>
        <taxon>Bacillati</taxon>
        <taxon>Bacillota</taxon>
        <taxon>Clostridia</taxon>
        <taxon>Eubacteriales</taxon>
        <taxon>Desulfotomaculaceae</taxon>
        <taxon>Pelotomaculum</taxon>
    </lineage>
</organism>
<gene>
    <name evidence="1" type="ORF">L7E55_11640</name>
</gene>
<accession>A0A9X4H8K0</accession>
<reference evidence="1" key="1">
    <citation type="submission" date="2022-02" db="EMBL/GenBank/DDBJ databases">
        <authorList>
            <person name="Leng L."/>
        </authorList>
    </citation>
    <scope>NUCLEOTIDE SEQUENCE</scope>
    <source>
        <strain evidence="1">JI</strain>
    </source>
</reference>
<name>A0A9X4H8K0_9FIRM</name>
<dbReference type="RefSeq" id="WP_277444418.1">
    <property type="nucleotide sequence ID" value="NZ_JAKOAV010000022.1"/>
</dbReference>
<proteinExistence type="predicted"/>
<keyword evidence="2" id="KW-1185">Reference proteome</keyword>
<evidence type="ECO:0000313" key="2">
    <source>
        <dbReference type="Proteomes" id="UP001154312"/>
    </source>
</evidence>
<sequence>MYRKLKNVRSHIIICVALAIALNAIGLGYAAWQNGLQFEGVVATGYIDPRFSSCEVLENCSPGRAKAVLEGQGKRLALHVHDAYPGYYARFRFQVTNQGTVPVGYTARINNDTPEVDIKVSDAQGIIGGAGGSQYGDLWLTVGNVDENSNYNFTVDLAFQQWDAVR</sequence>
<dbReference type="AlphaFoldDB" id="A0A9X4H8K0"/>